<evidence type="ECO:0000256" key="13">
    <source>
        <dbReference type="ARBA" id="ARBA00023304"/>
    </source>
</evidence>
<evidence type="ECO:0000313" key="18">
    <source>
        <dbReference type="Proteomes" id="UP000263619"/>
    </source>
</evidence>
<keyword evidence="11" id="KW-0520">NAD</keyword>
<dbReference type="GO" id="GO:0003862">
    <property type="term" value="F:3-isopropylmalate dehydrogenase activity"/>
    <property type="evidence" value="ECO:0007669"/>
    <property type="project" value="UniProtKB-UniRule"/>
</dbReference>
<organism evidence="17 18">
    <name type="scientific">Blattabacterium cuenoti STAT</name>
    <dbReference type="NCBI Taxonomy" id="1457030"/>
    <lineage>
        <taxon>Bacteria</taxon>
        <taxon>Pseudomonadati</taxon>
        <taxon>Bacteroidota</taxon>
        <taxon>Flavobacteriia</taxon>
        <taxon>Flavobacteriales</taxon>
        <taxon>Blattabacteriaceae</taxon>
        <taxon>Blattabacterium</taxon>
    </lineage>
</organism>
<evidence type="ECO:0000256" key="7">
    <source>
        <dbReference type="ARBA" id="ARBA00022605"/>
    </source>
</evidence>
<evidence type="ECO:0000256" key="6">
    <source>
        <dbReference type="ARBA" id="ARBA00022430"/>
    </source>
</evidence>
<evidence type="ECO:0000256" key="3">
    <source>
        <dbReference type="ARBA" id="ARBA00008319"/>
    </source>
</evidence>
<keyword evidence="10 15" id="KW-0560">Oxidoreductase</keyword>
<keyword evidence="8" id="KW-0479">Metal-binding</keyword>
<keyword evidence="6" id="KW-0432">Leucine biosynthesis</keyword>
<dbReference type="InterPro" id="IPR024084">
    <property type="entry name" value="IsoPropMal-DH-like_dom"/>
</dbReference>
<dbReference type="Gene3D" id="3.40.718.10">
    <property type="entry name" value="Isopropylmalate Dehydrogenase"/>
    <property type="match status" value="1"/>
</dbReference>
<dbReference type="InterPro" id="IPR004429">
    <property type="entry name" value="Isopropylmalate_DH"/>
</dbReference>
<evidence type="ECO:0000256" key="10">
    <source>
        <dbReference type="ARBA" id="ARBA00023002"/>
    </source>
</evidence>
<dbReference type="Proteomes" id="UP000263619">
    <property type="component" value="Chromosome"/>
</dbReference>
<comment type="cofactor">
    <cofactor evidence="2">
        <name>Mg(2+)</name>
        <dbReference type="ChEBI" id="CHEBI:18420"/>
    </cofactor>
</comment>
<dbReference type="OrthoDB" id="9806254at2"/>
<dbReference type="GO" id="GO:0009098">
    <property type="term" value="P:L-leucine biosynthetic process"/>
    <property type="evidence" value="ECO:0007669"/>
    <property type="project" value="UniProtKB-UniRule"/>
</dbReference>
<dbReference type="EMBL" id="AP014608">
    <property type="protein sequence ID" value="BBA17472.1"/>
    <property type="molecule type" value="Genomic_DNA"/>
</dbReference>
<evidence type="ECO:0000256" key="8">
    <source>
        <dbReference type="ARBA" id="ARBA00022723"/>
    </source>
</evidence>
<accession>A0A224AKP2</accession>
<evidence type="ECO:0000313" key="17">
    <source>
        <dbReference type="EMBL" id="BBA17472.1"/>
    </source>
</evidence>
<protein>
    <recommendedName>
        <fullName evidence="5 14">3-isopropylmalate dehydrogenase</fullName>
        <ecNumber evidence="5 14">1.1.1.85</ecNumber>
    </recommendedName>
</protein>
<dbReference type="AlphaFoldDB" id="A0A224AKP2"/>
<sequence>MIKSISIIEGDGIGPEVIKQTIKVLNSIAKKYGHKFHYKNLLAGSKAIEKFGDPMPEETINHCLKADAVLFGCIGDPKYDHNPKGMRPEDGLLKLRKKMNLYCNIRPISIFPKLDKSPIKKELLNNVDFIIYRELTGGVYFGEKGRYKNGDKAYDHCIYSKKEIEKIGEKAFKAALFRKKKVTLVDKANVLETSRLWREVIKKISLDYPSIDLDFLYIDNASMQIIMNPKKFDIILTDNMFGDILSEESSVLTSSLGLLPSASIGDDKSMFEPIHGSYPQAEGKNIANPLGCILSGSMMLEYFGMYREKNLLEEAVKDSIEKEICTPDIIDSKLSSTTEEVGDYIKKYIIHQ</sequence>
<comment type="cofactor">
    <cofactor evidence="1">
        <name>Mn(2+)</name>
        <dbReference type="ChEBI" id="CHEBI:29035"/>
    </cofactor>
</comment>
<evidence type="ECO:0000256" key="12">
    <source>
        <dbReference type="ARBA" id="ARBA00023211"/>
    </source>
</evidence>
<evidence type="ECO:0000256" key="15">
    <source>
        <dbReference type="RuleBase" id="RU004443"/>
    </source>
</evidence>
<dbReference type="PANTHER" id="PTHR42979">
    <property type="entry name" value="3-ISOPROPYLMALATE DEHYDROGENASE"/>
    <property type="match status" value="1"/>
</dbReference>
<evidence type="ECO:0000259" key="16">
    <source>
        <dbReference type="SMART" id="SM01329"/>
    </source>
</evidence>
<comment type="subunit">
    <text evidence="4">Homodimer.</text>
</comment>
<keyword evidence="12" id="KW-0464">Manganese</keyword>
<evidence type="ECO:0000256" key="14">
    <source>
        <dbReference type="NCBIfam" id="TIGR00169"/>
    </source>
</evidence>
<keyword evidence="9" id="KW-0460">Magnesium</keyword>
<comment type="similarity">
    <text evidence="3">Belongs to the isocitrate and isopropylmalate dehydrogenases family. LeuB type 1 subfamily.</text>
</comment>
<reference evidence="17 18" key="1">
    <citation type="submission" date="2014-06" db="EMBL/GenBank/DDBJ databases">
        <title>Genome sequence of the intracellular symbiont Blattabacterium cuenoti, strain STAT from the wood feeding cockroach Salganea taiwanensis taiwanensis.</title>
        <authorList>
            <person name="Kinjo Y."/>
            <person name="Ohkuma M."/>
            <person name="Tokuda G."/>
        </authorList>
    </citation>
    <scope>NUCLEOTIDE SEQUENCE [LARGE SCALE GENOMIC DNA]</scope>
    <source>
        <strain evidence="17 18">STAT</strain>
    </source>
</reference>
<evidence type="ECO:0000256" key="2">
    <source>
        <dbReference type="ARBA" id="ARBA00001946"/>
    </source>
</evidence>
<evidence type="ECO:0000256" key="5">
    <source>
        <dbReference type="ARBA" id="ARBA00013101"/>
    </source>
</evidence>
<dbReference type="GO" id="GO:0046872">
    <property type="term" value="F:metal ion binding"/>
    <property type="evidence" value="ECO:0007669"/>
    <property type="project" value="UniProtKB-KW"/>
</dbReference>
<dbReference type="FunFam" id="3.40.718.10:FF:000006">
    <property type="entry name" value="3-isopropylmalate dehydrogenase"/>
    <property type="match status" value="1"/>
</dbReference>
<keyword evidence="18" id="KW-1185">Reference proteome</keyword>
<dbReference type="Pfam" id="PF00180">
    <property type="entry name" value="Iso_dh"/>
    <property type="match status" value="1"/>
</dbReference>
<feature type="domain" description="Isopropylmalate dehydrogenase-like" evidence="16">
    <location>
        <begin position="4"/>
        <end position="345"/>
    </location>
</feature>
<gene>
    <name evidence="17" type="primary">leuB</name>
    <name evidence="17" type="ORF">STAT_567</name>
</gene>
<dbReference type="SUPFAM" id="SSF53659">
    <property type="entry name" value="Isocitrate/Isopropylmalate dehydrogenase-like"/>
    <property type="match status" value="1"/>
</dbReference>
<dbReference type="NCBIfam" id="TIGR00169">
    <property type="entry name" value="leuB"/>
    <property type="match status" value="1"/>
</dbReference>
<evidence type="ECO:0000256" key="4">
    <source>
        <dbReference type="ARBA" id="ARBA00011738"/>
    </source>
</evidence>
<dbReference type="PANTHER" id="PTHR42979:SF1">
    <property type="entry name" value="3-ISOPROPYLMALATE DEHYDROGENASE"/>
    <property type="match status" value="1"/>
</dbReference>
<dbReference type="GO" id="GO:0005829">
    <property type="term" value="C:cytosol"/>
    <property type="evidence" value="ECO:0007669"/>
    <property type="project" value="TreeGrafter"/>
</dbReference>
<evidence type="ECO:0000256" key="1">
    <source>
        <dbReference type="ARBA" id="ARBA00001936"/>
    </source>
</evidence>
<dbReference type="EC" id="1.1.1.85" evidence="5 14"/>
<dbReference type="SMART" id="SM01329">
    <property type="entry name" value="Iso_dh"/>
    <property type="match status" value="1"/>
</dbReference>
<evidence type="ECO:0000256" key="9">
    <source>
        <dbReference type="ARBA" id="ARBA00022842"/>
    </source>
</evidence>
<keyword evidence="7" id="KW-0028">Amino-acid biosynthesis</keyword>
<evidence type="ECO:0000256" key="11">
    <source>
        <dbReference type="ARBA" id="ARBA00023027"/>
    </source>
</evidence>
<dbReference type="RefSeq" id="WP_119305746.1">
    <property type="nucleotide sequence ID" value="NZ_AP014608.1"/>
</dbReference>
<keyword evidence="13" id="KW-0100">Branched-chain amino acid biosynthesis</keyword>
<name>A0A224AKP2_9FLAO</name>
<proteinExistence type="inferred from homology"/>